<dbReference type="EMBL" id="CT573213">
    <property type="protein sequence ID" value="CAJ63284.1"/>
    <property type="molecule type" value="Genomic_DNA"/>
</dbReference>
<feature type="domain" description="Cupin type-2" evidence="1">
    <location>
        <begin position="29"/>
        <end position="96"/>
    </location>
</feature>
<sequence>MDDGIGETAWRCLGRRGMLYSECESFDYARLAPGASLDGRGRDEIEEVWFVLAGEGTYLDAGSGARPVHTGDLLICPQTARGHWRAPFDTPLELLLLAMMPASISRSLPPRAPVS</sequence>
<accession>Q0RGV2</accession>
<evidence type="ECO:0000313" key="2">
    <source>
        <dbReference type="EMBL" id="CAJ63284.1"/>
    </source>
</evidence>
<dbReference type="InterPro" id="IPR013096">
    <property type="entry name" value="Cupin_2"/>
</dbReference>
<keyword evidence="3" id="KW-1185">Reference proteome</keyword>
<dbReference type="STRING" id="326424.FRAAL4642"/>
<evidence type="ECO:0000259" key="1">
    <source>
        <dbReference type="Pfam" id="PF07883"/>
    </source>
</evidence>
<reference evidence="2 3" key="1">
    <citation type="journal article" date="2007" name="Genome Res.">
        <title>Genome characteristics of facultatively symbiotic Frankia sp. strains reflect host range and host plant biogeography.</title>
        <authorList>
            <person name="Normand P."/>
            <person name="Lapierre P."/>
            <person name="Tisa L.S."/>
            <person name="Gogarten J.P."/>
            <person name="Alloisio N."/>
            <person name="Bagnarol E."/>
            <person name="Bassi C.A."/>
            <person name="Berry A.M."/>
            <person name="Bickhart D.M."/>
            <person name="Choisne N."/>
            <person name="Couloux A."/>
            <person name="Cournoyer B."/>
            <person name="Cruveiller S."/>
            <person name="Daubin V."/>
            <person name="Demange N."/>
            <person name="Francino M.P."/>
            <person name="Goltsman E."/>
            <person name="Huang Y."/>
            <person name="Kopp O.R."/>
            <person name="Labarre L."/>
            <person name="Lapidus A."/>
            <person name="Lavire C."/>
            <person name="Marechal J."/>
            <person name="Martinez M."/>
            <person name="Mastronunzio J.E."/>
            <person name="Mullin B.C."/>
            <person name="Niemann J."/>
            <person name="Pujic P."/>
            <person name="Rawnsley T."/>
            <person name="Rouy Z."/>
            <person name="Schenowitz C."/>
            <person name="Sellstedt A."/>
            <person name="Tavares F."/>
            <person name="Tomkins J.P."/>
            <person name="Vallenet D."/>
            <person name="Valverde C."/>
            <person name="Wall L.G."/>
            <person name="Wang Y."/>
            <person name="Medigue C."/>
            <person name="Benson D.R."/>
        </authorList>
    </citation>
    <scope>NUCLEOTIDE SEQUENCE [LARGE SCALE GENOMIC DNA]</scope>
    <source>
        <strain evidence="3">DSM 45986 / CECT 9034 / ACN14a</strain>
    </source>
</reference>
<protein>
    <recommendedName>
        <fullName evidence="1">Cupin type-2 domain-containing protein</fullName>
    </recommendedName>
</protein>
<dbReference type="CDD" id="cd02208">
    <property type="entry name" value="cupin_RmlC-like"/>
    <property type="match status" value="1"/>
</dbReference>
<dbReference type="HOGENOM" id="CLU_1978248_0_0_11"/>
<dbReference type="InterPro" id="IPR011051">
    <property type="entry name" value="RmlC_Cupin_sf"/>
</dbReference>
<name>Q0RGV2_FRAAA</name>
<dbReference type="Proteomes" id="UP000000657">
    <property type="component" value="Chromosome"/>
</dbReference>
<dbReference type="Gene3D" id="2.60.120.10">
    <property type="entry name" value="Jelly Rolls"/>
    <property type="match status" value="1"/>
</dbReference>
<dbReference type="InterPro" id="IPR014710">
    <property type="entry name" value="RmlC-like_jellyroll"/>
</dbReference>
<proteinExistence type="predicted"/>
<dbReference type="Pfam" id="PF07883">
    <property type="entry name" value="Cupin_2"/>
    <property type="match status" value="1"/>
</dbReference>
<gene>
    <name evidence="2" type="ordered locus">FRAAL4642</name>
</gene>
<dbReference type="KEGG" id="fal:FRAAL4642"/>
<evidence type="ECO:0000313" key="3">
    <source>
        <dbReference type="Proteomes" id="UP000000657"/>
    </source>
</evidence>
<dbReference type="SUPFAM" id="SSF51182">
    <property type="entry name" value="RmlC-like cupins"/>
    <property type="match status" value="1"/>
</dbReference>
<dbReference type="AlphaFoldDB" id="Q0RGV2"/>
<organism evidence="2 3">
    <name type="scientific">Frankia alni (strain DSM 45986 / CECT 9034 / ACN14a)</name>
    <dbReference type="NCBI Taxonomy" id="326424"/>
    <lineage>
        <taxon>Bacteria</taxon>
        <taxon>Bacillati</taxon>
        <taxon>Actinomycetota</taxon>
        <taxon>Actinomycetes</taxon>
        <taxon>Frankiales</taxon>
        <taxon>Frankiaceae</taxon>
        <taxon>Frankia</taxon>
    </lineage>
</organism>
<dbReference type="eggNOG" id="ENOG5030T3M">
    <property type="taxonomic scope" value="Bacteria"/>
</dbReference>